<evidence type="ECO:0000256" key="7">
    <source>
        <dbReference type="ARBA" id="ARBA00044137"/>
    </source>
</evidence>
<feature type="domain" description="Thiolase C-terminal" evidence="12">
    <location>
        <begin position="267"/>
        <end position="388"/>
    </location>
</feature>
<keyword evidence="14" id="KW-1185">Reference proteome</keyword>
<protein>
    <recommendedName>
        <fullName evidence="7">Acetyl-CoA acetyltransferase</fullName>
        <ecNumber evidence="3">2.3.1.9</ecNumber>
    </recommendedName>
    <alternativeName>
        <fullName evidence="6">Acetoacetyl-CoA thiolase</fullName>
    </alternativeName>
</protein>
<dbReference type="InterPro" id="IPR020610">
    <property type="entry name" value="Thiolase_AS"/>
</dbReference>
<sequence>MREAVIVSMVRTPVGRVGGALSSITAADLGALAIREAVRRAGIDPALIDDVIFGNILNNDWQNIARAAALAAGLPMEVPAIKVDRECGSGANAVAFAAMSIQSGFYDVVVAGGVESDSTRPWIMAKPKKAFQVPCPEMFYDPPSVTDAIGECPMVDTAQNVGEKFHMTRQECDGFALRSHELADAAWNRGFYDESVMEVSVPQRKGAPIRIKRDETIRPETTMESLGRLTPVAYRGDLVTAGNSSPLCDGAAALVLMDKALADRLGLKPLGKITGYAVAGVHPHFMGMGPMAATPKLLKKAGKTLRDIDIIEINEAFAAQAVPCCRELGFDMAKVNVNGGAIALGHPMGGTGAILTIKVLDELRDRGEKTGLVTMCIGGGQGIAMLVENCRF</sequence>
<dbReference type="CDD" id="cd00751">
    <property type="entry name" value="thiolase"/>
    <property type="match status" value="1"/>
</dbReference>
<evidence type="ECO:0000256" key="6">
    <source>
        <dbReference type="ARBA" id="ARBA00030755"/>
    </source>
</evidence>
<dbReference type="EMBL" id="AP023420">
    <property type="protein sequence ID" value="BCK84901.1"/>
    <property type="molecule type" value="Genomic_DNA"/>
</dbReference>
<evidence type="ECO:0000259" key="11">
    <source>
        <dbReference type="Pfam" id="PF00108"/>
    </source>
</evidence>
<proteinExistence type="inferred from homology"/>
<dbReference type="InterPro" id="IPR020616">
    <property type="entry name" value="Thiolase_N"/>
</dbReference>
<dbReference type="KEGG" id="pfaa:MM59RIKEN_22200"/>
<feature type="domain" description="Thiolase N-terminal" evidence="11">
    <location>
        <begin position="5"/>
        <end position="259"/>
    </location>
</feature>
<reference evidence="13" key="1">
    <citation type="submission" date="2020-09" db="EMBL/GenBank/DDBJ databases">
        <title>New species isolated from human feces.</title>
        <authorList>
            <person name="Kitahara M."/>
            <person name="Shigeno Y."/>
            <person name="Shime M."/>
            <person name="Matsumoto Y."/>
            <person name="Nakamura S."/>
            <person name="Motooka D."/>
            <person name="Fukuoka S."/>
            <person name="Nishikawa H."/>
            <person name="Benno Y."/>
        </authorList>
    </citation>
    <scope>NUCLEOTIDE SEQUENCE</scope>
    <source>
        <strain evidence="13">MM59</strain>
    </source>
</reference>
<gene>
    <name evidence="13" type="ORF">MM59RIKEN_22200</name>
</gene>
<evidence type="ECO:0000256" key="9">
    <source>
        <dbReference type="PIRSR" id="PIRSR000429-1"/>
    </source>
</evidence>
<dbReference type="InterPro" id="IPR002155">
    <property type="entry name" value="Thiolase"/>
</dbReference>
<evidence type="ECO:0000256" key="5">
    <source>
        <dbReference type="ARBA" id="ARBA00023315"/>
    </source>
</evidence>
<evidence type="ECO:0000256" key="3">
    <source>
        <dbReference type="ARBA" id="ARBA00012705"/>
    </source>
</evidence>
<evidence type="ECO:0000313" key="14">
    <source>
        <dbReference type="Proteomes" id="UP000679848"/>
    </source>
</evidence>
<organism evidence="13 14">
    <name type="scientific">Pusillibacter faecalis</name>
    <dbReference type="NCBI Taxonomy" id="2714358"/>
    <lineage>
        <taxon>Bacteria</taxon>
        <taxon>Bacillati</taxon>
        <taxon>Bacillota</taxon>
        <taxon>Clostridia</taxon>
        <taxon>Eubacteriales</taxon>
        <taxon>Oscillospiraceae</taxon>
        <taxon>Pusillibacter</taxon>
    </lineage>
</organism>
<dbReference type="PROSITE" id="PS00099">
    <property type="entry name" value="THIOLASE_3"/>
    <property type="match status" value="1"/>
</dbReference>
<dbReference type="FunFam" id="3.40.47.10:FF:000010">
    <property type="entry name" value="Acetyl-CoA acetyltransferase (Thiolase)"/>
    <property type="match status" value="1"/>
</dbReference>
<dbReference type="GO" id="GO:0003985">
    <property type="term" value="F:acetyl-CoA C-acetyltransferase activity"/>
    <property type="evidence" value="ECO:0007669"/>
    <property type="project" value="UniProtKB-EC"/>
</dbReference>
<dbReference type="Proteomes" id="UP000679848">
    <property type="component" value="Chromosome"/>
</dbReference>
<dbReference type="NCBIfam" id="TIGR01930">
    <property type="entry name" value="AcCoA-C-Actrans"/>
    <property type="match status" value="1"/>
</dbReference>
<dbReference type="Pfam" id="PF02803">
    <property type="entry name" value="Thiolase_C"/>
    <property type="match status" value="1"/>
</dbReference>
<accession>A0A810QHA5</accession>
<dbReference type="Pfam" id="PF00108">
    <property type="entry name" value="Thiolase_N"/>
    <property type="match status" value="1"/>
</dbReference>
<dbReference type="EC" id="2.3.1.9" evidence="3"/>
<dbReference type="SUPFAM" id="SSF53901">
    <property type="entry name" value="Thiolase-like"/>
    <property type="match status" value="2"/>
</dbReference>
<evidence type="ECO:0000259" key="12">
    <source>
        <dbReference type="Pfam" id="PF02803"/>
    </source>
</evidence>
<evidence type="ECO:0000256" key="8">
    <source>
        <dbReference type="ARBA" id="ARBA00051550"/>
    </source>
</evidence>
<feature type="active site" description="Proton acceptor" evidence="9">
    <location>
        <position position="376"/>
    </location>
</feature>
<evidence type="ECO:0000256" key="10">
    <source>
        <dbReference type="RuleBase" id="RU003557"/>
    </source>
</evidence>
<evidence type="ECO:0000256" key="4">
    <source>
        <dbReference type="ARBA" id="ARBA00022679"/>
    </source>
</evidence>
<name>A0A810QHA5_9FIRM</name>
<comment type="similarity">
    <text evidence="2 10">Belongs to the thiolase-like superfamily. Thiolase family.</text>
</comment>
<dbReference type="RefSeq" id="WP_213543338.1">
    <property type="nucleotide sequence ID" value="NZ_AP023420.1"/>
</dbReference>
<evidence type="ECO:0000256" key="1">
    <source>
        <dbReference type="ARBA" id="ARBA00004496"/>
    </source>
</evidence>
<feature type="active site" description="Acyl-thioester intermediate" evidence="9">
    <location>
        <position position="87"/>
    </location>
</feature>
<dbReference type="Gene3D" id="3.40.47.10">
    <property type="match status" value="1"/>
</dbReference>
<dbReference type="PROSITE" id="PS00737">
    <property type="entry name" value="THIOLASE_2"/>
    <property type="match status" value="1"/>
</dbReference>
<dbReference type="InterPro" id="IPR020613">
    <property type="entry name" value="Thiolase_CS"/>
</dbReference>
<evidence type="ECO:0000256" key="2">
    <source>
        <dbReference type="ARBA" id="ARBA00010982"/>
    </source>
</evidence>
<dbReference type="AlphaFoldDB" id="A0A810QHA5"/>
<dbReference type="PANTHER" id="PTHR18919">
    <property type="entry name" value="ACETYL-COA C-ACYLTRANSFERASE"/>
    <property type="match status" value="1"/>
</dbReference>
<comment type="catalytic activity">
    <reaction evidence="8">
        <text>2 acetyl-CoA = acetoacetyl-CoA + CoA</text>
        <dbReference type="Rhea" id="RHEA:21036"/>
        <dbReference type="ChEBI" id="CHEBI:57286"/>
        <dbReference type="ChEBI" id="CHEBI:57287"/>
        <dbReference type="ChEBI" id="CHEBI:57288"/>
        <dbReference type="EC" id="2.3.1.9"/>
    </reaction>
</comment>
<dbReference type="InterPro" id="IPR016039">
    <property type="entry name" value="Thiolase-like"/>
</dbReference>
<dbReference type="PIRSF" id="PIRSF000429">
    <property type="entry name" value="Ac-CoA_Ac_transf"/>
    <property type="match status" value="1"/>
</dbReference>
<evidence type="ECO:0000313" key="13">
    <source>
        <dbReference type="EMBL" id="BCK84901.1"/>
    </source>
</evidence>
<dbReference type="InterPro" id="IPR020617">
    <property type="entry name" value="Thiolase_C"/>
</dbReference>
<dbReference type="GO" id="GO:0005737">
    <property type="term" value="C:cytoplasm"/>
    <property type="evidence" value="ECO:0007669"/>
    <property type="project" value="UniProtKB-SubCell"/>
</dbReference>
<keyword evidence="4 10" id="KW-0808">Transferase</keyword>
<feature type="active site" description="Proton acceptor" evidence="9">
    <location>
        <position position="346"/>
    </location>
</feature>
<dbReference type="PANTHER" id="PTHR18919:SF107">
    <property type="entry name" value="ACETYL-COA ACETYLTRANSFERASE, CYTOSOLIC"/>
    <property type="match status" value="1"/>
</dbReference>
<comment type="subcellular location">
    <subcellularLocation>
        <location evidence="1">Cytoplasm</location>
    </subcellularLocation>
</comment>
<keyword evidence="5 10" id="KW-0012">Acyltransferase</keyword>